<evidence type="ECO:0000313" key="15">
    <source>
        <dbReference type="Proteomes" id="UP001230188"/>
    </source>
</evidence>
<evidence type="ECO:0000256" key="10">
    <source>
        <dbReference type="ARBA" id="ARBA00023136"/>
    </source>
</evidence>
<dbReference type="NCBIfam" id="TIGR01036">
    <property type="entry name" value="pyrD_sub2"/>
    <property type="match status" value="1"/>
</dbReference>
<dbReference type="EMBL" id="JAQMWT010000031">
    <property type="protein sequence ID" value="KAJ8613275.1"/>
    <property type="molecule type" value="Genomic_DNA"/>
</dbReference>
<keyword evidence="7" id="KW-0285">Flavoprotein</keyword>
<evidence type="ECO:0000256" key="5">
    <source>
        <dbReference type="ARBA" id="ARBA00012791"/>
    </source>
</evidence>
<gene>
    <name evidence="14" type="ORF">CTAYLR_010636</name>
</gene>
<protein>
    <recommendedName>
        <fullName evidence="6">Dihydroorotate dehydrogenase (quinone), mitochondrial</fullName>
        <ecNumber evidence="5">1.3.5.2</ecNumber>
    </recommendedName>
</protein>
<dbReference type="InterPro" id="IPR013785">
    <property type="entry name" value="Aldolase_TIM"/>
</dbReference>
<dbReference type="PANTHER" id="PTHR48109:SF4">
    <property type="entry name" value="DIHYDROOROTATE DEHYDROGENASE (QUINONE), MITOCHONDRIAL"/>
    <property type="match status" value="1"/>
</dbReference>
<dbReference type="PROSITE" id="PS00912">
    <property type="entry name" value="DHODEHASE_2"/>
    <property type="match status" value="1"/>
</dbReference>
<evidence type="ECO:0000256" key="7">
    <source>
        <dbReference type="ARBA" id="ARBA00022630"/>
    </source>
</evidence>
<dbReference type="GO" id="GO:0009220">
    <property type="term" value="P:pyrimidine ribonucleotide biosynthetic process"/>
    <property type="evidence" value="ECO:0007669"/>
    <property type="project" value="TreeGrafter"/>
</dbReference>
<evidence type="ECO:0000256" key="9">
    <source>
        <dbReference type="ARBA" id="ARBA00023002"/>
    </source>
</evidence>
<evidence type="ECO:0000256" key="6">
    <source>
        <dbReference type="ARBA" id="ARBA00017599"/>
    </source>
</evidence>
<comment type="catalytic activity">
    <reaction evidence="11">
        <text>(S)-dihydroorotate + a quinone = orotate + a quinol</text>
        <dbReference type="Rhea" id="RHEA:30187"/>
        <dbReference type="ChEBI" id="CHEBI:24646"/>
        <dbReference type="ChEBI" id="CHEBI:30839"/>
        <dbReference type="ChEBI" id="CHEBI:30864"/>
        <dbReference type="ChEBI" id="CHEBI:132124"/>
        <dbReference type="EC" id="1.3.5.2"/>
    </reaction>
</comment>
<dbReference type="InterPro" id="IPR050074">
    <property type="entry name" value="DHO_dehydrogenase"/>
</dbReference>
<feature type="domain" description="Dihydroorotate dehydrogenase catalytic" evidence="13">
    <location>
        <begin position="76"/>
        <end position="360"/>
    </location>
</feature>
<dbReference type="CDD" id="cd04738">
    <property type="entry name" value="DHOD_2_like"/>
    <property type="match status" value="1"/>
</dbReference>
<keyword evidence="15" id="KW-1185">Reference proteome</keyword>
<reference evidence="14" key="1">
    <citation type="submission" date="2023-01" db="EMBL/GenBank/DDBJ databases">
        <title>Metagenome sequencing of chrysophaentin producing Chrysophaeum taylorii.</title>
        <authorList>
            <person name="Davison J."/>
            <person name="Bewley C."/>
        </authorList>
    </citation>
    <scope>NUCLEOTIDE SEQUENCE</scope>
    <source>
        <strain evidence="14">NIES-1699</strain>
    </source>
</reference>
<dbReference type="InterPro" id="IPR005720">
    <property type="entry name" value="Dihydroorotate_DH_cat"/>
</dbReference>
<dbReference type="Proteomes" id="UP001230188">
    <property type="component" value="Unassembled WGS sequence"/>
</dbReference>
<evidence type="ECO:0000256" key="8">
    <source>
        <dbReference type="ARBA" id="ARBA00022643"/>
    </source>
</evidence>
<keyword evidence="9" id="KW-0560">Oxidoreductase</keyword>
<keyword evidence="10" id="KW-0472">Membrane</keyword>
<comment type="caution">
    <text evidence="14">The sequence shown here is derived from an EMBL/GenBank/DDBJ whole genome shotgun (WGS) entry which is preliminary data.</text>
</comment>
<evidence type="ECO:0000256" key="12">
    <source>
        <dbReference type="SAM" id="MobiDB-lite"/>
    </source>
</evidence>
<dbReference type="Pfam" id="PF01180">
    <property type="entry name" value="DHO_dh"/>
    <property type="match status" value="1"/>
</dbReference>
<dbReference type="GO" id="GO:0016020">
    <property type="term" value="C:membrane"/>
    <property type="evidence" value="ECO:0007669"/>
    <property type="project" value="UniProtKB-SubCell"/>
</dbReference>
<dbReference type="GO" id="GO:0005737">
    <property type="term" value="C:cytoplasm"/>
    <property type="evidence" value="ECO:0007669"/>
    <property type="project" value="InterPro"/>
</dbReference>
<evidence type="ECO:0000259" key="13">
    <source>
        <dbReference type="Pfam" id="PF01180"/>
    </source>
</evidence>
<name>A0AAD7XQ56_9STRA</name>
<dbReference type="GO" id="GO:0106430">
    <property type="term" value="F:dihydroorotate dehydrogenase (quinone) activity"/>
    <property type="evidence" value="ECO:0007669"/>
    <property type="project" value="UniProtKB-EC"/>
</dbReference>
<dbReference type="AlphaFoldDB" id="A0AAD7XQ56"/>
<dbReference type="EC" id="1.3.5.2" evidence="5"/>
<dbReference type="GO" id="GO:0006207">
    <property type="term" value="P:'de novo' pyrimidine nucleobase biosynthetic process"/>
    <property type="evidence" value="ECO:0007669"/>
    <property type="project" value="InterPro"/>
</dbReference>
<dbReference type="InterPro" id="IPR001295">
    <property type="entry name" value="Dihydroorotate_DH_CS"/>
</dbReference>
<keyword evidence="8" id="KW-0288">FMN</keyword>
<evidence type="ECO:0000256" key="4">
    <source>
        <dbReference type="ARBA" id="ARBA00005359"/>
    </source>
</evidence>
<evidence type="ECO:0000256" key="3">
    <source>
        <dbReference type="ARBA" id="ARBA00005161"/>
    </source>
</evidence>
<evidence type="ECO:0000313" key="14">
    <source>
        <dbReference type="EMBL" id="KAJ8613275.1"/>
    </source>
</evidence>
<accession>A0AAD7XQ56</accession>
<dbReference type="PANTHER" id="PTHR48109">
    <property type="entry name" value="DIHYDROOROTATE DEHYDROGENASE (QUINONE), MITOCHONDRIAL-RELATED"/>
    <property type="match status" value="1"/>
</dbReference>
<dbReference type="InterPro" id="IPR005719">
    <property type="entry name" value="Dihydroorotate_DH_2"/>
</dbReference>
<evidence type="ECO:0000256" key="11">
    <source>
        <dbReference type="ARBA" id="ARBA00048639"/>
    </source>
</evidence>
<organism evidence="14 15">
    <name type="scientific">Chrysophaeum taylorii</name>
    <dbReference type="NCBI Taxonomy" id="2483200"/>
    <lineage>
        <taxon>Eukaryota</taxon>
        <taxon>Sar</taxon>
        <taxon>Stramenopiles</taxon>
        <taxon>Ochrophyta</taxon>
        <taxon>Pelagophyceae</taxon>
        <taxon>Pelagomonadales</taxon>
        <taxon>Pelagomonadaceae</taxon>
        <taxon>Chrysophaeum</taxon>
    </lineage>
</organism>
<evidence type="ECO:0000256" key="1">
    <source>
        <dbReference type="ARBA" id="ARBA00001917"/>
    </source>
</evidence>
<dbReference type="Gene3D" id="3.20.20.70">
    <property type="entry name" value="Aldolase class I"/>
    <property type="match status" value="1"/>
</dbReference>
<evidence type="ECO:0000256" key="2">
    <source>
        <dbReference type="ARBA" id="ARBA00004370"/>
    </source>
</evidence>
<feature type="region of interest" description="Disordered" evidence="12">
    <location>
        <begin position="261"/>
        <end position="292"/>
    </location>
</feature>
<comment type="pathway">
    <text evidence="3">Pyrimidine metabolism; UMP biosynthesis via de novo pathway; orotate from (S)-dihydroorotate (quinone route): step 1/1.</text>
</comment>
<dbReference type="NCBIfam" id="NF003652">
    <property type="entry name" value="PRK05286.2-5"/>
    <property type="match status" value="1"/>
</dbReference>
<proteinExistence type="inferred from homology"/>
<dbReference type="SUPFAM" id="SSF51395">
    <property type="entry name" value="FMN-linked oxidoreductases"/>
    <property type="match status" value="1"/>
</dbReference>
<comment type="similarity">
    <text evidence="4">Belongs to the dihydroorotate dehydrogenase family. Type 2 subfamily.</text>
</comment>
<comment type="subcellular location">
    <subcellularLocation>
        <location evidence="2">Membrane</location>
    </subcellularLocation>
</comment>
<comment type="cofactor">
    <cofactor evidence="1">
        <name>FMN</name>
        <dbReference type="ChEBI" id="CHEBI:58210"/>
    </cofactor>
</comment>
<sequence length="383" mass="39879">MQQRRRLLVAGGVAAGAVFVWRHEDRKIRGSSAYWSLASSASRALKAIDAETAHNVALGALRLGFGPIAPSPASALRSEVWGVSFASPVGVAAGFDKRGVATRALGELGFGFVEVGGVTLEPHPGNPRPRIFRAGEAIVNRVGLPSEGAEVVAKRLEATNPRTCVVGVNVAKRDAVSEYASVARRFSATADFLVVNASCPNVAGGLVDVSALPEILGSVRREIGDKPLLAKVSPDLGLRARRAIADALLTAKVDGIVVANTTTRRPGDDDAEDGPPKLDGDPIPDCPRGGLSGPPLTAATRVLVSDLYDRTRLPIVGVGGVRTPEDAYALIRAGAALVQVYTALAAEGPALATHLNTGLLRLAKKDGFRTVAEAVGADHRRDQ</sequence>